<dbReference type="Proteomes" id="UP000612055">
    <property type="component" value="Unassembled WGS sequence"/>
</dbReference>
<accession>A0A836C3P1</accession>
<dbReference type="OrthoDB" id="532667at2759"/>
<protein>
    <submittedName>
        <fullName evidence="2">Uncharacterized protein</fullName>
    </submittedName>
</protein>
<gene>
    <name evidence="2" type="ORF">HYH03_003201</name>
</gene>
<dbReference type="EMBL" id="JAEHOE010000008">
    <property type="protein sequence ID" value="KAG2499015.1"/>
    <property type="molecule type" value="Genomic_DNA"/>
</dbReference>
<feature type="compositionally biased region" description="Basic residues" evidence="1">
    <location>
        <begin position="94"/>
        <end position="107"/>
    </location>
</feature>
<evidence type="ECO:0000313" key="2">
    <source>
        <dbReference type="EMBL" id="KAG2499015.1"/>
    </source>
</evidence>
<evidence type="ECO:0000313" key="3">
    <source>
        <dbReference type="Proteomes" id="UP000612055"/>
    </source>
</evidence>
<evidence type="ECO:0000256" key="1">
    <source>
        <dbReference type="SAM" id="MobiDB-lite"/>
    </source>
</evidence>
<dbReference type="AlphaFoldDB" id="A0A836C3P1"/>
<name>A0A836C3P1_9CHLO</name>
<keyword evidence="3" id="KW-1185">Reference proteome</keyword>
<proteinExistence type="predicted"/>
<sequence>MLNPSAPEFIPAWATCYDPSAYTGYYDEEGPLSEEELLELEAMEDWVNTMAELEAAEQEHIIATALSEAEPSQILEVEMRALATEGGAAPARPAARKHHGRRGQHQH</sequence>
<comment type="caution">
    <text evidence="2">The sequence shown here is derived from an EMBL/GenBank/DDBJ whole genome shotgun (WGS) entry which is preliminary data.</text>
</comment>
<reference evidence="2" key="1">
    <citation type="journal article" date="2020" name="bioRxiv">
        <title>Comparative genomics of Chlamydomonas.</title>
        <authorList>
            <person name="Craig R.J."/>
            <person name="Hasan A.R."/>
            <person name="Ness R.W."/>
            <person name="Keightley P.D."/>
        </authorList>
    </citation>
    <scope>NUCLEOTIDE SEQUENCE</scope>
    <source>
        <strain evidence="2">CCAP 11/70</strain>
    </source>
</reference>
<organism evidence="2 3">
    <name type="scientific">Edaphochlamys debaryana</name>
    <dbReference type="NCBI Taxonomy" id="47281"/>
    <lineage>
        <taxon>Eukaryota</taxon>
        <taxon>Viridiplantae</taxon>
        <taxon>Chlorophyta</taxon>
        <taxon>core chlorophytes</taxon>
        <taxon>Chlorophyceae</taxon>
        <taxon>CS clade</taxon>
        <taxon>Chlamydomonadales</taxon>
        <taxon>Chlamydomonadales incertae sedis</taxon>
        <taxon>Edaphochlamys</taxon>
    </lineage>
</organism>
<feature type="region of interest" description="Disordered" evidence="1">
    <location>
        <begin position="84"/>
        <end position="107"/>
    </location>
</feature>